<dbReference type="GO" id="GO:0022857">
    <property type="term" value="F:transmembrane transporter activity"/>
    <property type="evidence" value="ECO:0007669"/>
    <property type="project" value="UniProtKB-UniRule"/>
</dbReference>
<protein>
    <recommendedName>
        <fullName evidence="7">Choline transporter-like protein</fullName>
    </recommendedName>
</protein>
<evidence type="ECO:0000256" key="7">
    <source>
        <dbReference type="RuleBase" id="RU368066"/>
    </source>
</evidence>
<evidence type="ECO:0000256" key="6">
    <source>
        <dbReference type="ARBA" id="ARBA00023180"/>
    </source>
</evidence>
<feature type="transmembrane region" description="Helical" evidence="7">
    <location>
        <begin position="275"/>
        <end position="301"/>
    </location>
</feature>
<comment type="function">
    <text evidence="7">Choline transporter.</text>
</comment>
<gene>
    <name evidence="8" type="ORF">SINC0208_LOCUS15005</name>
</gene>
<evidence type="ECO:0000256" key="4">
    <source>
        <dbReference type="ARBA" id="ARBA00022989"/>
    </source>
</evidence>
<evidence type="ECO:0000256" key="5">
    <source>
        <dbReference type="ARBA" id="ARBA00023136"/>
    </source>
</evidence>
<keyword evidence="5 7" id="KW-0472">Membrane</keyword>
<sequence length="592" mass="65860">MGFLTWYGGKHGDMEKLLAPLDGDKNFCGYSAGFEKYDKLYISDFSNSLDFDAIFDSAICVSECPKEDTLVVDCKTTSHVKACAFRKDQRYDSKPSGMGFCVPVSIDALPDNFKEGWRNAMDVFQQSSVGRYFNDMYLSSRAIYWSMAMAFVYCFIYIYLMSAFAEPIAWICVGLIQLGLIGASVACFFIRKHLIQNNPDAEENLGSGDPSNWSTNQSLNSDIIKNEKMYLAGCIFFAIAALIFFCLICCGFRSLKLAIDVIDASADFLAGTKRIILVPIFYFFLTLIVVLIWSGGMAAVVSMNEIEAGDGIQEKDLTWKKNVVYMALYMLFGILWITAWLEYTSTFVVMVSASTYYFNSGPNNEGAAEVSEGFKMAYLYHCGSIACGAFVIAIIRFIRIVFYYLAKQAEKASGDNQAVKLIVSCANCILNCIEKFVDYINESAFAYMAVSGDSFCSSSWNGFLLNVKHLLKFQFANTIAKVFIFLGKIAIVVGNCFSLYFIMDKITHDTEEVSSLLGPMVVVAIVSYITASIFLGLFDTAVLALMTCLAVDMDMNDGHPQFGPPTFHDSIEKIDQGRQGNYTVQEAADMEE</sequence>
<keyword evidence="4 7" id="KW-1133">Transmembrane helix</keyword>
<reference evidence="8" key="1">
    <citation type="submission" date="2021-01" db="EMBL/GenBank/DDBJ databases">
        <authorList>
            <person name="Corre E."/>
            <person name="Pelletier E."/>
            <person name="Niang G."/>
            <person name="Scheremetjew M."/>
            <person name="Finn R."/>
            <person name="Kale V."/>
            <person name="Holt S."/>
            <person name="Cochrane G."/>
            <person name="Meng A."/>
            <person name="Brown T."/>
            <person name="Cohen L."/>
        </authorList>
    </citation>
    <scope>NUCLEOTIDE SEQUENCE</scope>
    <source>
        <strain evidence="8">S3</strain>
    </source>
</reference>
<evidence type="ECO:0000256" key="1">
    <source>
        <dbReference type="ARBA" id="ARBA00004141"/>
    </source>
</evidence>
<evidence type="ECO:0000313" key="8">
    <source>
        <dbReference type="EMBL" id="CAE0334366.1"/>
    </source>
</evidence>
<dbReference type="GO" id="GO:0005886">
    <property type="term" value="C:plasma membrane"/>
    <property type="evidence" value="ECO:0007669"/>
    <property type="project" value="UniProtKB-SubCell"/>
</dbReference>
<feature type="transmembrane region" description="Helical" evidence="7">
    <location>
        <begin position="168"/>
        <end position="190"/>
    </location>
</feature>
<name>A0A7S3N2V9_9SPIT</name>
<accession>A0A7S3N2V9</accession>
<keyword evidence="3 7" id="KW-0812">Transmembrane</keyword>
<evidence type="ECO:0000256" key="3">
    <source>
        <dbReference type="ARBA" id="ARBA00022692"/>
    </source>
</evidence>
<dbReference type="AlphaFoldDB" id="A0A7S3N2V9"/>
<proteinExistence type="inferred from homology"/>
<feature type="transmembrane region" description="Helical" evidence="7">
    <location>
        <begin position="142"/>
        <end position="162"/>
    </location>
</feature>
<keyword evidence="6" id="KW-0325">Glycoprotein</keyword>
<comment type="similarity">
    <text evidence="2 7">Belongs to the CTL (choline transporter-like) family.</text>
</comment>
<dbReference type="Pfam" id="PF04515">
    <property type="entry name" value="Choline_transpo"/>
    <property type="match status" value="1"/>
</dbReference>
<comment type="subcellular location">
    <subcellularLocation>
        <location evidence="7">Cell membrane</location>
        <topology evidence="7">Multi-pass membrane protein</topology>
    </subcellularLocation>
    <subcellularLocation>
        <location evidence="1">Membrane</location>
        <topology evidence="1">Multi-pass membrane protein</topology>
    </subcellularLocation>
</comment>
<evidence type="ECO:0000256" key="2">
    <source>
        <dbReference type="ARBA" id="ARBA00007168"/>
    </source>
</evidence>
<feature type="transmembrane region" description="Helical" evidence="7">
    <location>
        <begin position="378"/>
        <end position="398"/>
    </location>
</feature>
<dbReference type="EMBL" id="HBIH01037409">
    <property type="protein sequence ID" value="CAE0334366.1"/>
    <property type="molecule type" value="Transcribed_RNA"/>
</dbReference>
<feature type="transmembrane region" description="Helical" evidence="7">
    <location>
        <begin position="322"/>
        <end position="341"/>
    </location>
</feature>
<dbReference type="PANTHER" id="PTHR12385">
    <property type="entry name" value="CHOLINE TRANSPORTER-LIKE (SLC FAMILY 44)"/>
    <property type="match status" value="1"/>
</dbReference>
<feature type="transmembrane region" description="Helical" evidence="7">
    <location>
        <begin position="230"/>
        <end position="255"/>
    </location>
</feature>
<dbReference type="PANTHER" id="PTHR12385:SF14">
    <property type="entry name" value="CHOLINE TRANSPORTER-LIKE 2"/>
    <property type="match status" value="1"/>
</dbReference>
<feature type="transmembrane region" description="Helical" evidence="7">
    <location>
        <begin position="522"/>
        <end position="551"/>
    </location>
</feature>
<feature type="transmembrane region" description="Helical" evidence="7">
    <location>
        <begin position="482"/>
        <end position="502"/>
    </location>
</feature>
<dbReference type="InterPro" id="IPR007603">
    <property type="entry name" value="Choline_transptr-like"/>
</dbReference>
<organism evidence="8">
    <name type="scientific">Strombidium inclinatum</name>
    <dbReference type="NCBI Taxonomy" id="197538"/>
    <lineage>
        <taxon>Eukaryota</taxon>
        <taxon>Sar</taxon>
        <taxon>Alveolata</taxon>
        <taxon>Ciliophora</taxon>
        <taxon>Intramacronucleata</taxon>
        <taxon>Spirotrichea</taxon>
        <taxon>Oligotrichia</taxon>
        <taxon>Strombidiidae</taxon>
        <taxon>Strombidium</taxon>
    </lineage>
</organism>